<dbReference type="Proteomes" id="UP000762676">
    <property type="component" value="Unassembled WGS sequence"/>
</dbReference>
<evidence type="ECO:0000259" key="8">
    <source>
        <dbReference type="PROSITE" id="PS51192"/>
    </source>
</evidence>
<evidence type="ECO:0000256" key="3">
    <source>
        <dbReference type="ARBA" id="ARBA00022806"/>
    </source>
</evidence>
<dbReference type="PANTHER" id="PTHR24031">
    <property type="entry name" value="RNA HELICASE"/>
    <property type="match status" value="1"/>
</dbReference>
<evidence type="ECO:0000256" key="1">
    <source>
        <dbReference type="ARBA" id="ARBA00022741"/>
    </source>
</evidence>
<dbReference type="GO" id="GO:0005524">
    <property type="term" value="F:ATP binding"/>
    <property type="evidence" value="ECO:0007669"/>
    <property type="project" value="UniProtKB-UniRule"/>
</dbReference>
<evidence type="ECO:0000256" key="5">
    <source>
        <dbReference type="PROSITE-ProRule" id="PRU00552"/>
    </source>
</evidence>
<feature type="compositionally biased region" description="Basic residues" evidence="7">
    <location>
        <begin position="1"/>
        <end position="19"/>
    </location>
</feature>
<dbReference type="EMBL" id="BMAT01010734">
    <property type="protein sequence ID" value="GFR59678.1"/>
    <property type="molecule type" value="Genomic_DNA"/>
</dbReference>
<dbReference type="InterPro" id="IPR011545">
    <property type="entry name" value="DEAD/DEAH_box_helicase_dom"/>
</dbReference>
<dbReference type="GO" id="GO:0003724">
    <property type="term" value="F:RNA helicase activity"/>
    <property type="evidence" value="ECO:0007669"/>
    <property type="project" value="UniProtKB-EC"/>
</dbReference>
<evidence type="ECO:0000256" key="6">
    <source>
        <dbReference type="RuleBase" id="RU365068"/>
    </source>
</evidence>
<dbReference type="Gene3D" id="3.40.50.300">
    <property type="entry name" value="P-loop containing nucleotide triphosphate hydrolases"/>
    <property type="match status" value="1"/>
</dbReference>
<evidence type="ECO:0000256" key="4">
    <source>
        <dbReference type="ARBA" id="ARBA00022840"/>
    </source>
</evidence>
<reference evidence="10 11" key="1">
    <citation type="journal article" date="2021" name="Elife">
        <title>Chloroplast acquisition without the gene transfer in kleptoplastic sea slugs, Plakobranchus ocellatus.</title>
        <authorList>
            <person name="Maeda T."/>
            <person name="Takahashi S."/>
            <person name="Yoshida T."/>
            <person name="Shimamura S."/>
            <person name="Takaki Y."/>
            <person name="Nagai Y."/>
            <person name="Toyoda A."/>
            <person name="Suzuki Y."/>
            <person name="Arimoto A."/>
            <person name="Ishii H."/>
            <person name="Satoh N."/>
            <person name="Nishiyama T."/>
            <person name="Hasebe M."/>
            <person name="Maruyama T."/>
            <person name="Minagawa J."/>
            <person name="Obokata J."/>
            <person name="Shigenobu S."/>
        </authorList>
    </citation>
    <scope>NUCLEOTIDE SEQUENCE [LARGE SCALE GENOMIC DNA]</scope>
</reference>
<gene>
    <name evidence="10" type="ORF">ElyMa_005389100</name>
</gene>
<dbReference type="InterPro" id="IPR014001">
    <property type="entry name" value="Helicase_ATP-bd"/>
</dbReference>
<dbReference type="InterPro" id="IPR027417">
    <property type="entry name" value="P-loop_NTPase"/>
</dbReference>
<dbReference type="SUPFAM" id="SSF52540">
    <property type="entry name" value="P-loop containing nucleoside triphosphate hydrolases"/>
    <property type="match status" value="1"/>
</dbReference>
<keyword evidence="4 6" id="KW-0067">ATP-binding</keyword>
<dbReference type="EC" id="3.6.4.13" evidence="6"/>
<name>A0AAV4EF24_9GAST</name>
<comment type="function">
    <text evidence="6">RNA helicase.</text>
</comment>
<dbReference type="AlphaFoldDB" id="A0AAV4EF24"/>
<comment type="domain">
    <text evidence="6">The Q motif is unique to and characteristic of the DEAD box family of RNA helicases and controls ATP binding and hydrolysis.</text>
</comment>
<evidence type="ECO:0000313" key="10">
    <source>
        <dbReference type="EMBL" id="GFR59678.1"/>
    </source>
</evidence>
<keyword evidence="3 6" id="KW-0347">Helicase</keyword>
<proteinExistence type="inferred from homology"/>
<dbReference type="GO" id="GO:0016787">
    <property type="term" value="F:hydrolase activity"/>
    <property type="evidence" value="ECO:0007669"/>
    <property type="project" value="UniProtKB-KW"/>
</dbReference>
<sequence>MKSKMQKFSGAKKKAVATKRTKDFRKIQEKRKKKKETDDPEIEALSKRLWPPYGHPKEELSPADIKTFSDLPISKKTLEGLKSHNFTTPTDIQRESLLFGLKGHDILGAAKTGSGKTLAFLIPILETLFKQRYTPSFGMAALVISPTRELAFQSFDVLKKIGRLHDLSFGLVTGGMVNI</sequence>
<keyword evidence="11" id="KW-1185">Reference proteome</keyword>
<feature type="domain" description="Helicase ATP-binding" evidence="8">
    <location>
        <begin position="97"/>
        <end position="179"/>
    </location>
</feature>
<keyword evidence="2 6" id="KW-0378">Hydrolase</keyword>
<accession>A0AAV4EF24</accession>
<organism evidence="10 11">
    <name type="scientific">Elysia marginata</name>
    <dbReference type="NCBI Taxonomy" id="1093978"/>
    <lineage>
        <taxon>Eukaryota</taxon>
        <taxon>Metazoa</taxon>
        <taxon>Spiralia</taxon>
        <taxon>Lophotrochozoa</taxon>
        <taxon>Mollusca</taxon>
        <taxon>Gastropoda</taxon>
        <taxon>Heterobranchia</taxon>
        <taxon>Euthyneura</taxon>
        <taxon>Panpulmonata</taxon>
        <taxon>Sacoglossa</taxon>
        <taxon>Placobranchoidea</taxon>
        <taxon>Plakobranchidae</taxon>
        <taxon>Elysia</taxon>
    </lineage>
</organism>
<comment type="similarity">
    <text evidence="6">Belongs to the DEAD box helicase family.</text>
</comment>
<feature type="domain" description="DEAD-box RNA helicase Q" evidence="9">
    <location>
        <begin position="66"/>
        <end position="94"/>
    </location>
</feature>
<comment type="caution">
    <text evidence="10">The sequence shown here is derived from an EMBL/GenBank/DDBJ whole genome shotgun (WGS) entry which is preliminary data.</text>
</comment>
<dbReference type="InterPro" id="IPR014014">
    <property type="entry name" value="RNA_helicase_DEAD_Q_motif"/>
</dbReference>
<dbReference type="PROSITE" id="PS51195">
    <property type="entry name" value="Q_MOTIF"/>
    <property type="match status" value="1"/>
</dbReference>
<feature type="region of interest" description="Disordered" evidence="7">
    <location>
        <begin position="1"/>
        <end position="61"/>
    </location>
</feature>
<protein>
    <recommendedName>
        <fullName evidence="6">ATP-dependent RNA helicase</fullName>
        <ecNumber evidence="6">3.6.4.13</ecNumber>
    </recommendedName>
</protein>
<evidence type="ECO:0000256" key="2">
    <source>
        <dbReference type="ARBA" id="ARBA00022801"/>
    </source>
</evidence>
<keyword evidence="1 6" id="KW-0547">Nucleotide-binding</keyword>
<comment type="catalytic activity">
    <reaction evidence="6">
        <text>ATP + H2O = ADP + phosphate + H(+)</text>
        <dbReference type="Rhea" id="RHEA:13065"/>
        <dbReference type="ChEBI" id="CHEBI:15377"/>
        <dbReference type="ChEBI" id="CHEBI:15378"/>
        <dbReference type="ChEBI" id="CHEBI:30616"/>
        <dbReference type="ChEBI" id="CHEBI:43474"/>
        <dbReference type="ChEBI" id="CHEBI:456216"/>
        <dbReference type="EC" id="3.6.4.13"/>
    </reaction>
</comment>
<feature type="short sequence motif" description="Q motif" evidence="5">
    <location>
        <begin position="66"/>
        <end position="94"/>
    </location>
</feature>
<keyword evidence="6" id="KW-0694">RNA-binding</keyword>
<dbReference type="PROSITE" id="PS51192">
    <property type="entry name" value="HELICASE_ATP_BIND_1"/>
    <property type="match status" value="1"/>
</dbReference>
<evidence type="ECO:0000256" key="7">
    <source>
        <dbReference type="SAM" id="MobiDB-lite"/>
    </source>
</evidence>
<evidence type="ECO:0000259" key="9">
    <source>
        <dbReference type="PROSITE" id="PS51195"/>
    </source>
</evidence>
<dbReference type="GO" id="GO:0003723">
    <property type="term" value="F:RNA binding"/>
    <property type="evidence" value="ECO:0007669"/>
    <property type="project" value="UniProtKB-UniRule"/>
</dbReference>
<dbReference type="Pfam" id="PF00270">
    <property type="entry name" value="DEAD"/>
    <property type="match status" value="1"/>
</dbReference>
<evidence type="ECO:0000313" key="11">
    <source>
        <dbReference type="Proteomes" id="UP000762676"/>
    </source>
</evidence>